<dbReference type="PANTHER" id="PTHR43752:SF2">
    <property type="entry name" value="BNR_ASP-BOX REPEAT FAMILY PROTEIN"/>
    <property type="match status" value="1"/>
</dbReference>
<protein>
    <submittedName>
        <fullName evidence="2">Putative neuraminidase</fullName>
    </submittedName>
</protein>
<dbReference type="Proteomes" id="UP000295726">
    <property type="component" value="Unassembled WGS sequence"/>
</dbReference>
<dbReference type="Gene3D" id="2.120.10.10">
    <property type="match status" value="1"/>
</dbReference>
<dbReference type="InterPro" id="IPR036278">
    <property type="entry name" value="Sialidase_sf"/>
</dbReference>
<sequence>MKSTLFEANKSFVFKDSLKNEICHASTLALLPNGDLFCAWFQGSTEGAPDVKIYGTIRRDGLWESPVVLAGHNGVPCWNPVLYVRQNGELVLYYKVGEEIALWQTMCKISQDNGSSWSETKELVPGDAGGRGPVRNKILKLKSGRLLAPASLENGAWRAFADISDDDGITWRKSEEVTISLPEDQKVNRNFTKIPVSEQSFKGRGVIQPTFWESGEAVHMLMRSTEGQIYHSISKNEGECWSEALPTGIPNNNSGIDTVKSFSGNVYLVCNPVGESWGKRTPICLLCSEGGGNNWEQVMLLDKGAGEFSYPAILCDGNTLYITYTWKRESIAFWKIKIRE</sequence>
<accession>A0A4R3K3N7</accession>
<keyword evidence="3" id="KW-1185">Reference proteome</keyword>
<dbReference type="Pfam" id="PF13088">
    <property type="entry name" value="BNR_2"/>
    <property type="match status" value="1"/>
</dbReference>
<dbReference type="OrthoDB" id="41724at2"/>
<dbReference type="PANTHER" id="PTHR43752">
    <property type="entry name" value="BNR/ASP-BOX REPEAT FAMILY PROTEIN"/>
    <property type="match status" value="1"/>
</dbReference>
<dbReference type="RefSeq" id="WP_132382372.1">
    <property type="nucleotide sequence ID" value="NZ_DAIPCY010000067.1"/>
</dbReference>
<feature type="domain" description="Sialidase" evidence="1">
    <location>
        <begin position="34"/>
        <end position="321"/>
    </location>
</feature>
<dbReference type="CDD" id="cd15482">
    <property type="entry name" value="Sialidase_non-viral"/>
    <property type="match status" value="1"/>
</dbReference>
<dbReference type="SUPFAM" id="SSF50939">
    <property type="entry name" value="Sialidases"/>
    <property type="match status" value="1"/>
</dbReference>
<gene>
    <name evidence="2" type="ORF">EDD59_11871</name>
</gene>
<name>A0A4R3K3N7_9FIRM</name>
<comment type="caution">
    <text evidence="2">The sequence shown here is derived from an EMBL/GenBank/DDBJ whole genome shotgun (WGS) entry which is preliminary data.</text>
</comment>
<evidence type="ECO:0000313" key="3">
    <source>
        <dbReference type="Proteomes" id="UP000295726"/>
    </source>
</evidence>
<dbReference type="InterPro" id="IPR011040">
    <property type="entry name" value="Sialidase"/>
</dbReference>
<organism evidence="2 3">
    <name type="scientific">Muricomes intestini</name>
    <dbReference type="NCBI Taxonomy" id="1796634"/>
    <lineage>
        <taxon>Bacteria</taxon>
        <taxon>Bacillati</taxon>
        <taxon>Bacillota</taxon>
        <taxon>Clostridia</taxon>
        <taxon>Lachnospirales</taxon>
        <taxon>Lachnospiraceae</taxon>
        <taxon>Muricomes</taxon>
    </lineage>
</organism>
<proteinExistence type="predicted"/>
<dbReference type="AlphaFoldDB" id="A0A4R3K3N7"/>
<evidence type="ECO:0000259" key="1">
    <source>
        <dbReference type="Pfam" id="PF13088"/>
    </source>
</evidence>
<dbReference type="EMBL" id="SLZZ01000018">
    <property type="protein sequence ID" value="TCS77339.1"/>
    <property type="molecule type" value="Genomic_DNA"/>
</dbReference>
<evidence type="ECO:0000313" key="2">
    <source>
        <dbReference type="EMBL" id="TCS77339.1"/>
    </source>
</evidence>
<reference evidence="2 3" key="1">
    <citation type="submission" date="2019-03" db="EMBL/GenBank/DDBJ databases">
        <title>Genomic Encyclopedia of Type Strains, Phase IV (KMG-IV): sequencing the most valuable type-strain genomes for metagenomic binning, comparative biology and taxonomic classification.</title>
        <authorList>
            <person name="Goeker M."/>
        </authorList>
    </citation>
    <scope>NUCLEOTIDE SEQUENCE [LARGE SCALE GENOMIC DNA]</scope>
    <source>
        <strain evidence="2 3">DSM 29489</strain>
    </source>
</reference>